<dbReference type="RefSeq" id="WP_116303871.1">
    <property type="nucleotide sequence ID" value="NZ_NFZV01000032.1"/>
</dbReference>
<dbReference type="InterPro" id="IPR023090">
    <property type="entry name" value="UPF0702_alpha/beta_dom_sf"/>
</dbReference>
<dbReference type="OrthoDB" id="9793799at2"/>
<comment type="caution">
    <text evidence="10">The sequence shown here is derived from an EMBL/GenBank/DDBJ whole genome shotgun (WGS) entry which is preliminary data.</text>
</comment>
<organism evidence="10 11">
    <name type="scientific">Alkalilimnicola ehrlichii</name>
    <dbReference type="NCBI Taxonomy" id="351052"/>
    <lineage>
        <taxon>Bacteria</taxon>
        <taxon>Pseudomonadati</taxon>
        <taxon>Pseudomonadota</taxon>
        <taxon>Gammaproteobacteria</taxon>
        <taxon>Chromatiales</taxon>
        <taxon>Ectothiorhodospiraceae</taxon>
        <taxon>Alkalilimnicola</taxon>
    </lineage>
</organism>
<feature type="transmembrane region" description="Helical" evidence="7">
    <location>
        <begin position="73"/>
        <end position="93"/>
    </location>
</feature>
<evidence type="ECO:0000313" key="10">
    <source>
        <dbReference type="EMBL" id="RFA32259.1"/>
    </source>
</evidence>
<dbReference type="Proteomes" id="UP000256763">
    <property type="component" value="Unassembled WGS sequence"/>
</dbReference>
<feature type="transmembrane region" description="Helical" evidence="7">
    <location>
        <begin position="13"/>
        <end position="32"/>
    </location>
</feature>
<keyword evidence="4 7" id="KW-0812">Transmembrane</keyword>
<keyword evidence="5 7" id="KW-1133">Transmembrane helix</keyword>
<comment type="subcellular location">
    <subcellularLocation>
        <location evidence="1">Cell membrane</location>
        <topology evidence="1">Multi-pass membrane protein</topology>
    </subcellularLocation>
</comment>
<evidence type="ECO:0000259" key="9">
    <source>
        <dbReference type="Pfam" id="PF20730"/>
    </source>
</evidence>
<evidence type="ECO:0000256" key="1">
    <source>
        <dbReference type="ARBA" id="ARBA00004651"/>
    </source>
</evidence>
<evidence type="ECO:0000256" key="5">
    <source>
        <dbReference type="ARBA" id="ARBA00022989"/>
    </source>
</evidence>
<keyword evidence="11" id="KW-1185">Reference proteome</keyword>
<evidence type="ECO:0000313" key="11">
    <source>
        <dbReference type="Proteomes" id="UP000256763"/>
    </source>
</evidence>
<dbReference type="Pfam" id="PF04239">
    <property type="entry name" value="DUF421"/>
    <property type="match status" value="1"/>
</dbReference>
<dbReference type="PANTHER" id="PTHR34582">
    <property type="entry name" value="UPF0702 TRANSMEMBRANE PROTEIN YCAP"/>
    <property type="match status" value="1"/>
</dbReference>
<reference evidence="11" key="1">
    <citation type="submission" date="2017-05" db="EMBL/GenBank/DDBJ databases">
        <authorList>
            <person name="Sharma S."/>
            <person name="Sidhu C."/>
            <person name="Pinnaka A.K."/>
        </authorList>
    </citation>
    <scope>NUCLEOTIDE SEQUENCE [LARGE SCALE GENOMIC DNA]</scope>
    <source>
        <strain evidence="11">AK93</strain>
    </source>
</reference>
<evidence type="ECO:0000256" key="7">
    <source>
        <dbReference type="SAM" id="Phobius"/>
    </source>
</evidence>
<evidence type="ECO:0000256" key="3">
    <source>
        <dbReference type="ARBA" id="ARBA00022475"/>
    </source>
</evidence>
<protein>
    <recommendedName>
        <fullName evidence="12">DUF421 domain-containing protein</fullName>
    </recommendedName>
</protein>
<name>A0A3E0WII6_9GAMM</name>
<evidence type="ECO:0008006" key="12">
    <source>
        <dbReference type="Google" id="ProtNLM"/>
    </source>
</evidence>
<dbReference type="GO" id="GO:0005886">
    <property type="term" value="C:plasma membrane"/>
    <property type="evidence" value="ECO:0007669"/>
    <property type="project" value="UniProtKB-SubCell"/>
</dbReference>
<keyword evidence="3" id="KW-1003">Cell membrane</keyword>
<dbReference type="EMBL" id="NFZW01000032">
    <property type="protein sequence ID" value="RFA32259.1"/>
    <property type="molecule type" value="Genomic_DNA"/>
</dbReference>
<evidence type="ECO:0000259" key="8">
    <source>
        <dbReference type="Pfam" id="PF04239"/>
    </source>
</evidence>
<dbReference type="InterPro" id="IPR048454">
    <property type="entry name" value="YetF_N"/>
</dbReference>
<proteinExistence type="inferred from homology"/>
<feature type="domain" description="YetF C-terminal" evidence="8">
    <location>
        <begin position="92"/>
        <end position="161"/>
    </location>
</feature>
<sequence length="176" mass="19253">MSEVVFLFDGWDAVARILVVGTLGYISLVLLIRVGTKRALAQLSPFDFVITVALGSAYGRVLTATEVGLTEAVTAFALLIGLQYILASAQIRWPRFAKLLKSKPALLYYKGEFLYEAMRREKITEKELEAAVRQQGVGSFANVAAIVMESDGGFSVIQTAQQGDENMLKDVKGRSE</sequence>
<feature type="transmembrane region" description="Helical" evidence="7">
    <location>
        <begin position="39"/>
        <end position="61"/>
    </location>
</feature>
<evidence type="ECO:0000256" key="6">
    <source>
        <dbReference type="ARBA" id="ARBA00023136"/>
    </source>
</evidence>
<dbReference type="Pfam" id="PF20730">
    <property type="entry name" value="YetF_N"/>
    <property type="match status" value="1"/>
</dbReference>
<keyword evidence="6 7" id="KW-0472">Membrane</keyword>
<dbReference type="Gene3D" id="3.30.240.20">
    <property type="entry name" value="bsu07140 like domains"/>
    <property type="match status" value="1"/>
</dbReference>
<evidence type="ECO:0000256" key="2">
    <source>
        <dbReference type="ARBA" id="ARBA00006448"/>
    </source>
</evidence>
<evidence type="ECO:0000256" key="4">
    <source>
        <dbReference type="ARBA" id="ARBA00022692"/>
    </source>
</evidence>
<gene>
    <name evidence="10" type="ORF">CAL65_20035</name>
</gene>
<dbReference type="PANTHER" id="PTHR34582:SF6">
    <property type="entry name" value="UPF0702 TRANSMEMBRANE PROTEIN YCAP"/>
    <property type="match status" value="1"/>
</dbReference>
<accession>A0A3E0WII6</accession>
<dbReference type="AlphaFoldDB" id="A0A3E0WII6"/>
<dbReference type="InterPro" id="IPR007353">
    <property type="entry name" value="DUF421"/>
</dbReference>
<comment type="similarity">
    <text evidence="2">Belongs to the UPF0702 family.</text>
</comment>
<feature type="domain" description="YetF-like N-terminal transmembrane" evidence="9">
    <location>
        <begin position="22"/>
        <end position="86"/>
    </location>
</feature>